<accession>A0ABV8UHN3</accession>
<comment type="caution">
    <text evidence="8">The sequence shown here is derived from an EMBL/GenBank/DDBJ whole genome shotgun (WGS) entry which is preliminary data.</text>
</comment>
<keyword evidence="7" id="KW-0812">Transmembrane</keyword>
<evidence type="ECO:0000313" key="8">
    <source>
        <dbReference type="EMBL" id="MFC4350783.1"/>
    </source>
</evidence>
<keyword evidence="9" id="KW-1185">Reference proteome</keyword>
<evidence type="ECO:0000256" key="3">
    <source>
        <dbReference type="ARBA" id="ARBA00022519"/>
    </source>
</evidence>
<keyword evidence="7" id="KW-1133">Transmembrane helix</keyword>
<feature type="transmembrane region" description="Helical" evidence="7">
    <location>
        <begin position="21"/>
        <end position="43"/>
    </location>
</feature>
<proteinExistence type="predicted"/>
<keyword evidence="2" id="KW-1003">Cell membrane</keyword>
<organism evidence="8 9">
    <name type="scientific">Fodinicurvata halophila</name>
    <dbReference type="NCBI Taxonomy" id="1419723"/>
    <lineage>
        <taxon>Bacteria</taxon>
        <taxon>Pseudomonadati</taxon>
        <taxon>Pseudomonadota</taxon>
        <taxon>Alphaproteobacteria</taxon>
        <taxon>Rhodospirillales</taxon>
        <taxon>Rhodovibrionaceae</taxon>
        <taxon>Fodinicurvata</taxon>
    </lineage>
</organism>
<evidence type="ECO:0000313" key="9">
    <source>
        <dbReference type="Proteomes" id="UP001595799"/>
    </source>
</evidence>
<dbReference type="CDD" id="cd07984">
    <property type="entry name" value="LPLAT_LABLAT-like"/>
    <property type="match status" value="1"/>
</dbReference>
<dbReference type="InterPro" id="IPR004960">
    <property type="entry name" value="LipA_acyltrans"/>
</dbReference>
<evidence type="ECO:0000256" key="2">
    <source>
        <dbReference type="ARBA" id="ARBA00022475"/>
    </source>
</evidence>
<name>A0ABV8UHN3_9PROT</name>
<keyword evidence="5 7" id="KW-0472">Membrane</keyword>
<keyword evidence="4" id="KW-0808">Transferase</keyword>
<dbReference type="Proteomes" id="UP001595799">
    <property type="component" value="Unassembled WGS sequence"/>
</dbReference>
<dbReference type="GO" id="GO:0016746">
    <property type="term" value="F:acyltransferase activity"/>
    <property type="evidence" value="ECO:0007669"/>
    <property type="project" value="UniProtKB-KW"/>
</dbReference>
<dbReference type="EMBL" id="JBHSCW010000002">
    <property type="protein sequence ID" value="MFC4350783.1"/>
    <property type="molecule type" value="Genomic_DNA"/>
</dbReference>
<evidence type="ECO:0000256" key="1">
    <source>
        <dbReference type="ARBA" id="ARBA00004533"/>
    </source>
</evidence>
<dbReference type="PANTHER" id="PTHR30606">
    <property type="entry name" value="LIPID A BIOSYNTHESIS LAUROYL ACYLTRANSFERASE"/>
    <property type="match status" value="1"/>
</dbReference>
<dbReference type="RefSeq" id="WP_382421125.1">
    <property type="nucleotide sequence ID" value="NZ_JBHSCW010000002.1"/>
</dbReference>
<dbReference type="Pfam" id="PF03279">
    <property type="entry name" value="Lip_A_acyltrans"/>
    <property type="match status" value="1"/>
</dbReference>
<protein>
    <submittedName>
        <fullName evidence="8">Lysophospholipid acyltransferase family protein</fullName>
    </submittedName>
</protein>
<dbReference type="PANTHER" id="PTHR30606:SF10">
    <property type="entry name" value="PHOSPHATIDYLINOSITOL MANNOSIDE ACYLTRANSFERASE"/>
    <property type="match status" value="1"/>
</dbReference>
<evidence type="ECO:0000256" key="4">
    <source>
        <dbReference type="ARBA" id="ARBA00022679"/>
    </source>
</evidence>
<gene>
    <name evidence="8" type="ORF">ACFOW6_04415</name>
</gene>
<keyword evidence="3" id="KW-0997">Cell inner membrane</keyword>
<evidence type="ECO:0000256" key="7">
    <source>
        <dbReference type="SAM" id="Phobius"/>
    </source>
</evidence>
<evidence type="ECO:0000256" key="5">
    <source>
        <dbReference type="ARBA" id="ARBA00023136"/>
    </source>
</evidence>
<reference evidence="9" key="1">
    <citation type="journal article" date="2019" name="Int. J. Syst. Evol. Microbiol.">
        <title>The Global Catalogue of Microorganisms (GCM) 10K type strain sequencing project: providing services to taxonomists for standard genome sequencing and annotation.</title>
        <authorList>
            <consortium name="The Broad Institute Genomics Platform"/>
            <consortium name="The Broad Institute Genome Sequencing Center for Infectious Disease"/>
            <person name="Wu L."/>
            <person name="Ma J."/>
        </authorList>
    </citation>
    <scope>NUCLEOTIDE SEQUENCE [LARGE SCALE GENOMIC DNA]</scope>
    <source>
        <strain evidence="9">CECT 8472</strain>
    </source>
</reference>
<sequence length="331" mass="37960">MRRKSRRLSRRLHRLRKAIRQSAPVSYSIWSIEAVFMLLFWALARLLPVDLASAMGRWFGRRVVSRLGDSRYMRANYRIAFPEADEREITRLIRKSWGNLWAVLAEFPHLGRICDISSSDPRVEIENHAYLEELDRKGAAAVFFTAHLGNWEVLGGLMPAMGRSLTVVYTPQSNPLVDAMVQNWRQRLGMKLVEKHGGIRVLLRDLAAGEALGLLMDQRVDEGEHVPFFERNALTTTAPARLALRTGTDLVPVRILRTGTARYRVIIEPPVSASSQAQDTDTRALEMTRNVNAVFERWIRENPGEWLCLKRRWAKPGKELKEKRGKKRRAA</sequence>
<keyword evidence="6 8" id="KW-0012">Acyltransferase</keyword>
<comment type="subcellular location">
    <subcellularLocation>
        <location evidence="1">Cell inner membrane</location>
    </subcellularLocation>
</comment>
<evidence type="ECO:0000256" key="6">
    <source>
        <dbReference type="ARBA" id="ARBA00023315"/>
    </source>
</evidence>